<keyword evidence="3" id="KW-1185">Reference proteome</keyword>
<proteinExistence type="predicted"/>
<reference evidence="2" key="1">
    <citation type="submission" date="2023-05" db="EMBL/GenBank/DDBJ databases">
        <title>Nepenthes gracilis genome sequencing.</title>
        <authorList>
            <person name="Fukushima K."/>
        </authorList>
    </citation>
    <scope>NUCLEOTIDE SEQUENCE</scope>
    <source>
        <strain evidence="2">SING2019-196</strain>
    </source>
</reference>
<gene>
    <name evidence="2" type="ORF">Nepgr_014727</name>
</gene>
<feature type="region of interest" description="Disordered" evidence="1">
    <location>
        <begin position="128"/>
        <end position="171"/>
    </location>
</feature>
<sequence length="279" mass="30652">MMHYLLPGYLFQDGVASLGVIDPAAVGVSSCLLMPEERKFLAFDDSVVGCVDGLWFAKGAGLECCFCTKWLMPLLILEPYAGERWTAAVRLAWRWKGKITAEDGADGLGAGALCKMATNYRMTTRQGNTCDQTDAPQSDATQHSAVNRISHQPKSRKPQHLEQREPASESTKGGFPLFCGCMARDDSDAEGCWFGVLFLYEVVDATFTVGAISWCALDCCCSACVEVERQNYRTLLLIFAEESPCCLDCYAAGSQCCSSWLLFTFLLLKAHGWPKDPLD</sequence>
<dbReference type="Proteomes" id="UP001279734">
    <property type="component" value="Unassembled WGS sequence"/>
</dbReference>
<protein>
    <submittedName>
        <fullName evidence="2">Uncharacterized protein</fullName>
    </submittedName>
</protein>
<evidence type="ECO:0000256" key="1">
    <source>
        <dbReference type="SAM" id="MobiDB-lite"/>
    </source>
</evidence>
<name>A0AAD3XQL8_NEPGR</name>
<comment type="caution">
    <text evidence="2">The sequence shown here is derived from an EMBL/GenBank/DDBJ whole genome shotgun (WGS) entry which is preliminary data.</text>
</comment>
<dbReference type="EMBL" id="BSYO01000012">
    <property type="protein sequence ID" value="GMH12886.1"/>
    <property type="molecule type" value="Genomic_DNA"/>
</dbReference>
<evidence type="ECO:0000313" key="2">
    <source>
        <dbReference type="EMBL" id="GMH12886.1"/>
    </source>
</evidence>
<dbReference type="AlphaFoldDB" id="A0AAD3XQL8"/>
<organism evidence="2 3">
    <name type="scientific">Nepenthes gracilis</name>
    <name type="common">Slender pitcher plant</name>
    <dbReference type="NCBI Taxonomy" id="150966"/>
    <lineage>
        <taxon>Eukaryota</taxon>
        <taxon>Viridiplantae</taxon>
        <taxon>Streptophyta</taxon>
        <taxon>Embryophyta</taxon>
        <taxon>Tracheophyta</taxon>
        <taxon>Spermatophyta</taxon>
        <taxon>Magnoliopsida</taxon>
        <taxon>eudicotyledons</taxon>
        <taxon>Gunneridae</taxon>
        <taxon>Pentapetalae</taxon>
        <taxon>Caryophyllales</taxon>
        <taxon>Nepenthaceae</taxon>
        <taxon>Nepenthes</taxon>
    </lineage>
</organism>
<accession>A0AAD3XQL8</accession>
<feature type="compositionally biased region" description="Polar residues" evidence="1">
    <location>
        <begin position="128"/>
        <end position="150"/>
    </location>
</feature>
<evidence type="ECO:0000313" key="3">
    <source>
        <dbReference type="Proteomes" id="UP001279734"/>
    </source>
</evidence>